<protein>
    <recommendedName>
        <fullName evidence="2">Ribosomal protein L24</fullName>
    </recommendedName>
</protein>
<dbReference type="EMBL" id="AB996600">
    <property type="protein sequence ID" value="BAS01612.1"/>
    <property type="molecule type" value="Genomic_DNA"/>
</dbReference>
<sequence length="52" mass="6314">MDYRFKICAVCKCFTNPGHGYYIMFSRKEKHVVCTKKCKKIFYLKKKKKKKS</sequence>
<keyword evidence="1" id="KW-0542">Nucleomorph</keyword>
<evidence type="ECO:0000313" key="1">
    <source>
        <dbReference type="EMBL" id="BAS01612.1"/>
    </source>
</evidence>
<geneLocation type="nucleomorph" evidence="1"/>
<accession>A0A0H5BL61</accession>
<organism evidence="1">
    <name type="scientific">Lotharella vacuolata</name>
    <dbReference type="NCBI Taxonomy" id="74820"/>
    <lineage>
        <taxon>Eukaryota</taxon>
        <taxon>Sar</taxon>
        <taxon>Rhizaria</taxon>
        <taxon>Cercozoa</taxon>
        <taxon>Chlorarachniophyceae</taxon>
        <taxon>Lotharella</taxon>
    </lineage>
</organism>
<reference evidence="1" key="1">
    <citation type="journal article" date="2015" name="Genome Biol. Evol.">
        <title>Nucleomorph Genome Sequences of Two Chlorarachniophytes, Amorphochlora amoebiformis and Lotharella vacuolata.</title>
        <authorList>
            <person name="Suzuki S."/>
            <person name="Shirato S."/>
            <person name="Hirakawa Y."/>
            <person name="Ishida K."/>
        </authorList>
    </citation>
    <scope>NUCLEOTIDE SEQUENCE</scope>
    <source>
        <strain evidence="1">CCMP240</strain>
    </source>
</reference>
<name>A0A0H5BL61_9EUKA</name>
<dbReference type="AlphaFoldDB" id="A0A0H5BL61"/>
<proteinExistence type="predicted"/>
<evidence type="ECO:0008006" key="2">
    <source>
        <dbReference type="Google" id="ProtNLM"/>
    </source>
</evidence>